<dbReference type="SUPFAM" id="SSF53720">
    <property type="entry name" value="ALDH-like"/>
    <property type="match status" value="1"/>
</dbReference>
<comment type="similarity">
    <text evidence="1">Belongs to the aldehyde dehydrogenase family.</text>
</comment>
<keyword evidence="5" id="KW-1185">Reference proteome</keyword>
<protein>
    <submittedName>
        <fullName evidence="4">NADP-dependent glyceraldehyde-3-phosphate dehydrogenase</fullName>
    </submittedName>
</protein>
<sequence length="477" mass="52315">MLKEAQAKLYINGKWQEGSDYYDLKSPYNGNFITEVSLATPEEVEEALMSAEKGKEKIKKLTSLERSKILERASAIFEQRLEECAQILTLENAKPIKSARGEIRRTIETYKFAAEEAKRIHGETIPMDAAASGVGRFAYTRKEPLGIIAAITPFNFPFNLVAHKLGPAIASGNSVVLKPAYQTPLSALLTAEIFEEAGLPPGVLNVVTGRGSMIGDILVRDSRVNMVTFTGSLEVGLGIKAKAGLKKVTLELGSNSGLIVDSTDDLDEVVAKSVVGSFAFAGQVCISIQRIYVQQRLYDEFVSKFVERTQELVKGDPRDENTDISAMIHLNEAERIEQWLEEAKNSNAKILCGGKREGSLFEPTIITDSLSNLSINSDEAFAPIVTIQPYQEWEEAVAMINDSSYGLHAGVFTNSMEKAFDAAERIEVGGVMINDIPSFRVDHMPYGGVKNSGIGKEGIKYSVEEMMNLKMIGFNFG</sequence>
<reference evidence="5" key="1">
    <citation type="submission" date="2014-03" db="EMBL/GenBank/DDBJ databases">
        <authorList>
            <person name="Urmite Genomes U."/>
        </authorList>
    </citation>
    <scope>NUCLEOTIDE SEQUENCE [LARGE SCALE GENOMIC DNA]</scope>
    <source>
        <strain evidence="5">HD-03</strain>
    </source>
</reference>
<dbReference type="CDD" id="cd07149">
    <property type="entry name" value="ALDH_y4uC"/>
    <property type="match status" value="1"/>
</dbReference>
<evidence type="ECO:0000256" key="1">
    <source>
        <dbReference type="ARBA" id="ARBA00009986"/>
    </source>
</evidence>
<dbReference type="EMBL" id="CCDI010000001">
    <property type="protein sequence ID" value="CDQ21814.1"/>
    <property type="molecule type" value="Genomic_DNA"/>
</dbReference>
<dbReference type="InterPro" id="IPR015590">
    <property type="entry name" value="Aldehyde_DH_dom"/>
</dbReference>
<dbReference type="PANTHER" id="PTHR42991">
    <property type="entry name" value="ALDEHYDE DEHYDROGENASE"/>
    <property type="match status" value="1"/>
</dbReference>
<comment type="caution">
    <text evidence="4">The sequence shown here is derived from an EMBL/GenBank/DDBJ whole genome shotgun (WGS) entry which is preliminary data.</text>
</comment>
<name>A0A024P0K9_9BACI</name>
<dbReference type="GO" id="GO:0008911">
    <property type="term" value="F:lactaldehyde dehydrogenase (NAD+) activity"/>
    <property type="evidence" value="ECO:0007669"/>
    <property type="project" value="TreeGrafter"/>
</dbReference>
<evidence type="ECO:0000256" key="2">
    <source>
        <dbReference type="ARBA" id="ARBA00023002"/>
    </source>
</evidence>
<dbReference type="PANTHER" id="PTHR42991:SF1">
    <property type="entry name" value="ALDEHYDE DEHYDROGENASE"/>
    <property type="match status" value="1"/>
</dbReference>
<evidence type="ECO:0000313" key="5">
    <source>
        <dbReference type="Proteomes" id="UP000028868"/>
    </source>
</evidence>
<dbReference type="Pfam" id="PF00171">
    <property type="entry name" value="Aldedh"/>
    <property type="match status" value="1"/>
</dbReference>
<reference evidence="4 5" key="2">
    <citation type="submission" date="2014-05" db="EMBL/GenBank/DDBJ databases">
        <title>Draft genome sequence of Halobacillus karajensis HK-03.</title>
        <authorList>
            <person name="Khelaifia S."/>
            <person name="Croce O."/>
            <person name="Lagier J.C."/>
            <person name="Raoult D."/>
        </authorList>
    </citation>
    <scope>NUCLEOTIDE SEQUENCE [LARGE SCALE GENOMIC DNA]</scope>
    <source>
        <strain evidence="4 5">HD-03</strain>
    </source>
</reference>
<dbReference type="AlphaFoldDB" id="A0A024P0K9"/>
<dbReference type="InterPro" id="IPR051020">
    <property type="entry name" value="ALDH-related_metabolic_enz"/>
</dbReference>
<accession>A0A024P0K9</accession>
<dbReference type="InterPro" id="IPR016161">
    <property type="entry name" value="Ald_DH/histidinol_DH"/>
</dbReference>
<keyword evidence="2" id="KW-0560">Oxidoreductase</keyword>
<evidence type="ECO:0000259" key="3">
    <source>
        <dbReference type="Pfam" id="PF00171"/>
    </source>
</evidence>
<feature type="domain" description="Aldehyde dehydrogenase" evidence="3">
    <location>
        <begin position="17"/>
        <end position="472"/>
    </location>
</feature>
<dbReference type="Gene3D" id="3.40.605.10">
    <property type="entry name" value="Aldehyde Dehydrogenase, Chain A, domain 1"/>
    <property type="match status" value="1"/>
</dbReference>
<evidence type="ECO:0000313" key="4">
    <source>
        <dbReference type="EMBL" id="CDQ21814.1"/>
    </source>
</evidence>
<dbReference type="InterPro" id="IPR016162">
    <property type="entry name" value="Ald_DH_N"/>
</dbReference>
<gene>
    <name evidence="4" type="primary">gapN_1</name>
    <name evidence="4" type="ORF">BN983_00008</name>
</gene>
<proteinExistence type="inferred from homology"/>
<organism evidence="4 5">
    <name type="scientific">Halobacillus karajensis</name>
    <dbReference type="NCBI Taxonomy" id="195088"/>
    <lineage>
        <taxon>Bacteria</taxon>
        <taxon>Bacillati</taxon>
        <taxon>Bacillota</taxon>
        <taxon>Bacilli</taxon>
        <taxon>Bacillales</taxon>
        <taxon>Bacillaceae</taxon>
        <taxon>Halobacillus</taxon>
    </lineage>
</organism>
<dbReference type="Gene3D" id="3.40.309.10">
    <property type="entry name" value="Aldehyde Dehydrogenase, Chain A, domain 2"/>
    <property type="match status" value="1"/>
</dbReference>
<dbReference type="FunFam" id="3.40.605.10:FF:000007">
    <property type="entry name" value="NAD/NADP-dependent betaine aldehyde dehydrogenase"/>
    <property type="match status" value="1"/>
</dbReference>
<dbReference type="InterPro" id="IPR016163">
    <property type="entry name" value="Ald_DH_C"/>
</dbReference>
<dbReference type="Proteomes" id="UP000028868">
    <property type="component" value="Unassembled WGS sequence"/>
</dbReference>
<dbReference type="RefSeq" id="WP_035504660.1">
    <property type="nucleotide sequence ID" value="NZ_CCDH010000002.1"/>
</dbReference>